<sequence length="83" mass="9630">MLKGIFELDKDWNLYSQEEQKEIVAKKAKVLLHLVETNPRLEEALIGHLKQEYIASVEKKAKEYILGGFPTLSKMNNKSQKEK</sequence>
<proteinExistence type="predicted"/>
<accession>A0A8S5RWD1</accession>
<protein>
    <submittedName>
        <fullName evidence="1">Uncharacterized protein</fullName>
    </submittedName>
</protein>
<evidence type="ECO:0000313" key="1">
    <source>
        <dbReference type="EMBL" id="DAF42863.1"/>
    </source>
</evidence>
<organism evidence="1">
    <name type="scientific">Siphoviridae sp. ctHip2</name>
    <dbReference type="NCBI Taxonomy" id="2827830"/>
    <lineage>
        <taxon>Viruses</taxon>
        <taxon>Duplodnaviria</taxon>
        <taxon>Heunggongvirae</taxon>
        <taxon>Uroviricota</taxon>
        <taxon>Caudoviricetes</taxon>
    </lineage>
</organism>
<name>A0A8S5RWD1_9CAUD</name>
<dbReference type="EMBL" id="BK032497">
    <property type="protein sequence ID" value="DAF42863.1"/>
    <property type="molecule type" value="Genomic_DNA"/>
</dbReference>
<reference evidence="1" key="1">
    <citation type="journal article" date="2021" name="Proc. Natl. Acad. Sci. U.S.A.">
        <title>A Catalog of Tens of Thousands of Viruses from Human Metagenomes Reveals Hidden Associations with Chronic Diseases.</title>
        <authorList>
            <person name="Tisza M.J."/>
            <person name="Buck C.B."/>
        </authorList>
    </citation>
    <scope>NUCLEOTIDE SEQUENCE</scope>
    <source>
        <strain evidence="1">CtHip2</strain>
    </source>
</reference>